<keyword evidence="3" id="KW-0808">Transferase</keyword>
<dbReference type="GO" id="GO:0004674">
    <property type="term" value="F:protein serine/threonine kinase activity"/>
    <property type="evidence" value="ECO:0007669"/>
    <property type="project" value="UniProtKB-KW"/>
</dbReference>
<dbReference type="Gene3D" id="1.10.510.10">
    <property type="entry name" value="Transferase(Phosphotransferase) domain 1"/>
    <property type="match status" value="1"/>
</dbReference>
<evidence type="ECO:0000256" key="7">
    <source>
        <dbReference type="PROSITE-ProRule" id="PRU10141"/>
    </source>
</evidence>
<evidence type="ECO:0000256" key="5">
    <source>
        <dbReference type="ARBA" id="ARBA00022777"/>
    </source>
</evidence>
<dbReference type="InterPro" id="IPR011009">
    <property type="entry name" value="Kinase-like_dom_sf"/>
</dbReference>
<evidence type="ECO:0000256" key="2">
    <source>
        <dbReference type="ARBA" id="ARBA00022527"/>
    </source>
</evidence>
<dbReference type="GO" id="GO:0005524">
    <property type="term" value="F:ATP binding"/>
    <property type="evidence" value="ECO:0007669"/>
    <property type="project" value="UniProtKB-UniRule"/>
</dbReference>
<dbReference type="PANTHER" id="PTHR43289:SF6">
    <property type="entry name" value="SERINE_THREONINE-PROTEIN KINASE NEKL-3"/>
    <property type="match status" value="1"/>
</dbReference>
<dbReference type="EC" id="2.7.11.1" evidence="1"/>
<sequence>MEQRVRVLAGRYRLLEILGTGGFGEVWTAHDHVIGRTVAVKLLRDPGSAEAVAMFHREARTAGGVNHPGIVTVHDLGQDVDGTLFLVMERLHGRDLATVLSDTGRPLDVDLIVEWAGQVCAALEVAHAAGMVHRDLKPANLFLTTDGRVKVLDFGIARYIDSASATASRVFGTLAYMAPERLSGRAGDHRADLYSLGCVLYELLTGRTPLSGIEGDALDQVGLPQAFEHLVSDLLAKDPDDRPANAAIVHERLRALPPRSARSSGRPPGHRDNAAGAGALRRSELPPPPAPRSPARWMAVSLGLVEDEHFLSDGELPPFPFWFTVTTRLNTVIPSREQSPESTYVDHGIQLVPQQWYLAVGFAVPKDRSRRSGLFVRTPHGRTVILRDPRKVRPGPQAIIDEAP</sequence>
<dbReference type="CDD" id="cd14014">
    <property type="entry name" value="STKc_PknB_like"/>
    <property type="match status" value="1"/>
</dbReference>
<feature type="compositionally biased region" description="Low complexity" evidence="8">
    <location>
        <begin position="255"/>
        <end position="267"/>
    </location>
</feature>
<dbReference type="Pfam" id="PF00069">
    <property type="entry name" value="Pkinase"/>
    <property type="match status" value="1"/>
</dbReference>
<organism evidence="10 11">
    <name type="scientific">Streptomyces netropsis</name>
    <name type="common">Streptoverticillium netropsis</name>
    <dbReference type="NCBI Taxonomy" id="55404"/>
    <lineage>
        <taxon>Bacteria</taxon>
        <taxon>Bacillati</taxon>
        <taxon>Actinomycetota</taxon>
        <taxon>Actinomycetes</taxon>
        <taxon>Kitasatosporales</taxon>
        <taxon>Streptomycetaceae</taxon>
        <taxon>Streptomyces</taxon>
    </lineage>
</organism>
<dbReference type="Proteomes" id="UP000556436">
    <property type="component" value="Unassembled WGS sequence"/>
</dbReference>
<evidence type="ECO:0000256" key="1">
    <source>
        <dbReference type="ARBA" id="ARBA00012513"/>
    </source>
</evidence>
<gene>
    <name evidence="10" type="ORF">FHS38_005629</name>
</gene>
<feature type="domain" description="Protein kinase" evidence="9">
    <location>
        <begin position="12"/>
        <end position="253"/>
    </location>
</feature>
<proteinExistence type="predicted"/>
<evidence type="ECO:0000313" key="11">
    <source>
        <dbReference type="Proteomes" id="UP000556436"/>
    </source>
</evidence>
<evidence type="ECO:0000256" key="3">
    <source>
        <dbReference type="ARBA" id="ARBA00022679"/>
    </source>
</evidence>
<evidence type="ECO:0000259" key="9">
    <source>
        <dbReference type="PROSITE" id="PS50011"/>
    </source>
</evidence>
<keyword evidence="4 7" id="KW-0547">Nucleotide-binding</keyword>
<dbReference type="InterPro" id="IPR017441">
    <property type="entry name" value="Protein_kinase_ATP_BS"/>
</dbReference>
<dbReference type="Gene3D" id="3.30.200.20">
    <property type="entry name" value="Phosphorylase Kinase, domain 1"/>
    <property type="match status" value="1"/>
</dbReference>
<dbReference type="SUPFAM" id="SSF56112">
    <property type="entry name" value="Protein kinase-like (PK-like)"/>
    <property type="match status" value="1"/>
</dbReference>
<dbReference type="PANTHER" id="PTHR43289">
    <property type="entry name" value="MITOGEN-ACTIVATED PROTEIN KINASE KINASE KINASE 20-RELATED"/>
    <property type="match status" value="1"/>
</dbReference>
<dbReference type="AlphaFoldDB" id="A0A7W7LFZ8"/>
<dbReference type="PROSITE" id="PS00108">
    <property type="entry name" value="PROTEIN_KINASE_ST"/>
    <property type="match status" value="1"/>
</dbReference>
<evidence type="ECO:0000256" key="4">
    <source>
        <dbReference type="ARBA" id="ARBA00022741"/>
    </source>
</evidence>
<dbReference type="RefSeq" id="WP_311775289.1">
    <property type="nucleotide sequence ID" value="NZ_JACHJG010000014.1"/>
</dbReference>
<dbReference type="EMBL" id="JACHJG010000014">
    <property type="protein sequence ID" value="MBB4889553.1"/>
    <property type="molecule type" value="Genomic_DNA"/>
</dbReference>
<keyword evidence="11" id="KW-1185">Reference proteome</keyword>
<dbReference type="PROSITE" id="PS50011">
    <property type="entry name" value="PROTEIN_KINASE_DOM"/>
    <property type="match status" value="1"/>
</dbReference>
<evidence type="ECO:0000313" key="10">
    <source>
        <dbReference type="EMBL" id="MBB4889553.1"/>
    </source>
</evidence>
<keyword evidence="2 10" id="KW-0723">Serine/threonine-protein kinase</keyword>
<dbReference type="InterPro" id="IPR008271">
    <property type="entry name" value="Ser/Thr_kinase_AS"/>
</dbReference>
<accession>A0A7W7LFZ8</accession>
<reference evidence="10 11" key="1">
    <citation type="submission" date="2020-08" db="EMBL/GenBank/DDBJ databases">
        <title>Genomic Encyclopedia of Type Strains, Phase III (KMG-III): the genomes of soil and plant-associated and newly described type strains.</title>
        <authorList>
            <person name="Whitman W."/>
        </authorList>
    </citation>
    <scope>NUCLEOTIDE SEQUENCE [LARGE SCALE GENOMIC DNA]</scope>
    <source>
        <strain evidence="10 11">CECT 3265</strain>
    </source>
</reference>
<comment type="caution">
    <text evidence="10">The sequence shown here is derived from an EMBL/GenBank/DDBJ whole genome shotgun (WGS) entry which is preliminary data.</text>
</comment>
<dbReference type="SMART" id="SM00220">
    <property type="entry name" value="S_TKc"/>
    <property type="match status" value="1"/>
</dbReference>
<dbReference type="PROSITE" id="PS00107">
    <property type="entry name" value="PROTEIN_KINASE_ATP"/>
    <property type="match status" value="1"/>
</dbReference>
<dbReference type="InterPro" id="IPR000719">
    <property type="entry name" value="Prot_kinase_dom"/>
</dbReference>
<keyword evidence="6 7" id="KW-0067">ATP-binding</keyword>
<feature type="region of interest" description="Disordered" evidence="8">
    <location>
        <begin position="251"/>
        <end position="293"/>
    </location>
</feature>
<feature type="binding site" evidence="7">
    <location>
        <position position="41"/>
    </location>
    <ligand>
        <name>ATP</name>
        <dbReference type="ChEBI" id="CHEBI:30616"/>
    </ligand>
</feature>
<evidence type="ECO:0000256" key="6">
    <source>
        <dbReference type="ARBA" id="ARBA00022840"/>
    </source>
</evidence>
<protein>
    <recommendedName>
        <fullName evidence="1">non-specific serine/threonine protein kinase</fullName>
        <ecNumber evidence="1">2.7.11.1</ecNumber>
    </recommendedName>
</protein>
<keyword evidence="5 10" id="KW-0418">Kinase</keyword>
<name>A0A7W7LFZ8_STRNE</name>
<evidence type="ECO:0000256" key="8">
    <source>
        <dbReference type="SAM" id="MobiDB-lite"/>
    </source>
</evidence>